<dbReference type="PANTHER" id="PTHR13011">
    <property type="entry name" value="TFIIF-ALPHA"/>
    <property type="match status" value="1"/>
</dbReference>
<dbReference type="GO" id="GO:0001096">
    <property type="term" value="F:TFIIF-class transcription factor complex binding"/>
    <property type="evidence" value="ECO:0007669"/>
    <property type="project" value="TreeGrafter"/>
</dbReference>
<evidence type="ECO:0000313" key="8">
    <source>
        <dbReference type="EMBL" id="KAK5956416.1"/>
    </source>
</evidence>
<dbReference type="EMBL" id="JAKLMC020000005">
    <property type="protein sequence ID" value="KAK5956416.1"/>
    <property type="molecule type" value="Genomic_DNA"/>
</dbReference>
<keyword evidence="3" id="KW-0805">Transcription regulation</keyword>
<organism evidence="8 9">
    <name type="scientific">Knufia fluminis</name>
    <dbReference type="NCBI Taxonomy" id="191047"/>
    <lineage>
        <taxon>Eukaryota</taxon>
        <taxon>Fungi</taxon>
        <taxon>Dikarya</taxon>
        <taxon>Ascomycota</taxon>
        <taxon>Pezizomycotina</taxon>
        <taxon>Eurotiomycetes</taxon>
        <taxon>Chaetothyriomycetidae</taxon>
        <taxon>Chaetothyriales</taxon>
        <taxon>Trichomeriaceae</taxon>
        <taxon>Knufia</taxon>
    </lineage>
</organism>
<keyword evidence="9" id="KW-1185">Reference proteome</keyword>
<evidence type="ECO:0000256" key="1">
    <source>
        <dbReference type="ARBA" id="ARBA00004123"/>
    </source>
</evidence>
<dbReference type="GO" id="GO:0003677">
    <property type="term" value="F:DNA binding"/>
    <property type="evidence" value="ECO:0007669"/>
    <property type="project" value="UniProtKB-KW"/>
</dbReference>
<accession>A0AAN8EY89</accession>
<dbReference type="InterPro" id="IPR008851">
    <property type="entry name" value="TFIIF-alpha"/>
</dbReference>
<dbReference type="Proteomes" id="UP001316803">
    <property type="component" value="Unassembled WGS sequence"/>
</dbReference>
<feature type="compositionally biased region" description="Low complexity" evidence="7">
    <location>
        <begin position="590"/>
        <end position="613"/>
    </location>
</feature>
<dbReference type="GO" id="GO:0016251">
    <property type="term" value="F:RNA polymerase II general transcription initiation factor activity"/>
    <property type="evidence" value="ECO:0007669"/>
    <property type="project" value="TreeGrafter"/>
</dbReference>
<keyword evidence="6" id="KW-0539">Nucleus</keyword>
<proteinExistence type="inferred from homology"/>
<protein>
    <submittedName>
        <fullName evidence="8">Transcription factor IIF subunit tfg1</fullName>
    </submittedName>
</protein>
<evidence type="ECO:0000256" key="2">
    <source>
        <dbReference type="ARBA" id="ARBA00005249"/>
    </source>
</evidence>
<evidence type="ECO:0000313" key="9">
    <source>
        <dbReference type="Proteomes" id="UP001316803"/>
    </source>
</evidence>
<reference evidence="8 9" key="1">
    <citation type="submission" date="2022-12" db="EMBL/GenBank/DDBJ databases">
        <title>Genomic features and morphological characterization of a novel Knufia sp. strain isolated from spacecraft assembly facility.</title>
        <authorList>
            <person name="Teixeira M."/>
            <person name="Chander A.M."/>
            <person name="Stajich J.E."/>
            <person name="Venkateswaran K."/>
        </authorList>
    </citation>
    <scope>NUCLEOTIDE SEQUENCE [LARGE SCALE GENOMIC DNA]</scope>
    <source>
        <strain evidence="8 9">FJI-L2-BK-P2</strain>
    </source>
</reference>
<dbReference type="GO" id="GO:0006367">
    <property type="term" value="P:transcription initiation at RNA polymerase II promoter"/>
    <property type="evidence" value="ECO:0007669"/>
    <property type="project" value="InterPro"/>
</dbReference>
<gene>
    <name evidence="8" type="primary">TFG1</name>
    <name evidence="8" type="ORF">OHC33_002993</name>
</gene>
<comment type="caution">
    <text evidence="8">The sequence shown here is derived from an EMBL/GenBank/DDBJ whole genome shotgun (WGS) entry which is preliminary data.</text>
</comment>
<feature type="compositionally biased region" description="Polar residues" evidence="7">
    <location>
        <begin position="514"/>
        <end position="525"/>
    </location>
</feature>
<evidence type="ECO:0000256" key="4">
    <source>
        <dbReference type="ARBA" id="ARBA00023125"/>
    </source>
</evidence>
<comment type="similarity">
    <text evidence="2">Belongs to the TFIIF alpha subunit family.</text>
</comment>
<keyword evidence="5" id="KW-0804">Transcription</keyword>
<feature type="compositionally biased region" description="Basic and acidic residues" evidence="7">
    <location>
        <begin position="491"/>
        <end position="504"/>
    </location>
</feature>
<feature type="compositionally biased region" description="Polar residues" evidence="7">
    <location>
        <begin position="478"/>
        <end position="490"/>
    </location>
</feature>
<feature type="compositionally biased region" description="Basic and acidic residues" evidence="7">
    <location>
        <begin position="422"/>
        <end position="443"/>
    </location>
</feature>
<feature type="compositionally biased region" description="Basic and acidic residues" evidence="7">
    <location>
        <begin position="377"/>
        <end position="409"/>
    </location>
</feature>
<feature type="compositionally biased region" description="Low complexity" evidence="7">
    <location>
        <begin position="7"/>
        <end position="31"/>
    </location>
</feature>
<comment type="subcellular location">
    <subcellularLocation>
        <location evidence="1">Nucleus</location>
    </subcellularLocation>
</comment>
<feature type="region of interest" description="Disordered" evidence="7">
    <location>
        <begin position="330"/>
        <end position="620"/>
    </location>
</feature>
<feature type="compositionally biased region" description="Acidic residues" evidence="7">
    <location>
        <begin position="358"/>
        <end position="376"/>
    </location>
</feature>
<evidence type="ECO:0000256" key="6">
    <source>
        <dbReference type="ARBA" id="ARBA00023242"/>
    </source>
</evidence>
<keyword evidence="4" id="KW-0238">DNA-binding</keyword>
<evidence type="ECO:0000256" key="7">
    <source>
        <dbReference type="SAM" id="MobiDB-lite"/>
    </source>
</evidence>
<feature type="compositionally biased region" description="Acidic residues" evidence="7">
    <location>
        <begin position="410"/>
        <end position="421"/>
    </location>
</feature>
<feature type="compositionally biased region" description="Basic and acidic residues" evidence="7">
    <location>
        <begin position="463"/>
        <end position="474"/>
    </location>
</feature>
<dbReference type="GO" id="GO:0032968">
    <property type="term" value="P:positive regulation of transcription elongation by RNA polymerase II"/>
    <property type="evidence" value="ECO:0007669"/>
    <property type="project" value="InterPro"/>
</dbReference>
<feature type="region of interest" description="Disordered" evidence="7">
    <location>
        <begin position="1"/>
        <end position="88"/>
    </location>
</feature>
<dbReference type="InterPro" id="IPR011039">
    <property type="entry name" value="TFIIF_interaction"/>
</dbReference>
<name>A0AAN8EY89_9EURO</name>
<evidence type="ECO:0000256" key="3">
    <source>
        <dbReference type="ARBA" id="ARBA00023015"/>
    </source>
</evidence>
<dbReference type="PANTHER" id="PTHR13011:SF0">
    <property type="entry name" value="GENERAL TRANSCRIPTION FACTOR IIF SUBUNIT 1"/>
    <property type="match status" value="1"/>
</dbReference>
<feature type="compositionally biased region" description="Polar residues" evidence="7">
    <location>
        <begin position="540"/>
        <end position="550"/>
    </location>
</feature>
<dbReference type="SUPFAM" id="SSF50916">
    <property type="entry name" value="Rap30/74 interaction domains"/>
    <property type="match status" value="1"/>
</dbReference>
<dbReference type="GO" id="GO:0005674">
    <property type="term" value="C:transcription factor TFIIF complex"/>
    <property type="evidence" value="ECO:0007669"/>
    <property type="project" value="TreeGrafter"/>
</dbReference>
<sequence>MNNTTTNGPRSAPGNGPAANGANGANGTVPPVKRIVRKGHANPFGTARQPGQMMRPNGQPLAPTRPNGVPPPPPPQRTAMPVAASLNPNSYSGFTDPAVLSGQKKYTDYKLVATKKDLVEGLRYHIMQLSNDKNVDIRDPKQFPHPAHLHRRDPKSVTSAVKDEQAEFKDGMNAEEREQLIEKNEARKAERAANLALIAPTQAARKANNLKTKTKAVYRRDYTEEDKRRIQTNYEEKLPWHLEDFDNKHCFVGENQATSSHRHVAFAYESPADARPGRFRLIPVEKVYEFKPKRKERKEMTIEEAEAAMKRRVHMPEWLEAVERRPIEKKKREMEARSNKLYTGENKSNKFAGRTGEDADWDNDDDGGLFADDEEGDHFAVKDEDEALADKRVREDQLKANFFDVKEEKEYDEEEAEEQKEEEQRKMHSREYRKLLEKHEHNYNHASDSEYSSSSSDEDEEERERLAEEKRKLEAGQLQPTLASGATTPSGRKEKSGIVSDREGKTKRKRPGSPNLSEAGSGTDTSARKKPKMKHLDSARSISRPDTPSGQKPRIRPGAGSDTDAGTMSDSTRRLKLKNSGKPGRASGIPSRTASPAPGSPAALPSRAGAASPPAAPVPMPTLEDVSRVIKDSMPEGLTITEFIGKLAHPKDKRQEIVKLTLGIAKLHTKSDGHGAVPDAAASAAPAPTSPMKLPSLDIIRSTIQNYSTGVLTMEEYIARILHPADQTQKLIDKTLRIAQEVPTQHGQKQLVLKAGASHWDFRFSCIRGKCLPLERSN</sequence>
<evidence type="ECO:0000256" key="5">
    <source>
        <dbReference type="ARBA" id="ARBA00023163"/>
    </source>
</evidence>
<dbReference type="AlphaFoldDB" id="A0AAN8EY89"/>